<dbReference type="InterPro" id="IPR016181">
    <property type="entry name" value="Acyl_CoA_acyltransferase"/>
</dbReference>
<dbReference type="Gene3D" id="3.40.630.30">
    <property type="match status" value="1"/>
</dbReference>
<sequence>MRADWPWVQAWFTDATLDRELGPLDEEWLEHVLADQEGVELVVTDGAGAAVALVGVAWDPDGATHGITDLAVDPGRRRAGLGGQALAVVLAWPGHPPAAGWVAFVDPDNAPAFAFFTRQGWVHDGLDEDEMHRFHR</sequence>
<name>A0A7J5E5A6_NOCSI</name>
<keyword evidence="2" id="KW-0808">Transferase</keyword>
<reference evidence="2 3" key="1">
    <citation type="submission" date="2019-09" db="EMBL/GenBank/DDBJ databases">
        <title>Pimelobacter sp. isolated from Paulinella.</title>
        <authorList>
            <person name="Jeong S.E."/>
        </authorList>
    </citation>
    <scope>NUCLEOTIDE SEQUENCE [LARGE SCALE GENOMIC DNA]</scope>
    <source>
        <strain evidence="2 3">Pch-N</strain>
    </source>
</reference>
<proteinExistence type="predicted"/>
<dbReference type="EMBL" id="WBVM01000001">
    <property type="protein sequence ID" value="KAB2813343.1"/>
    <property type="molecule type" value="Genomic_DNA"/>
</dbReference>
<dbReference type="Proteomes" id="UP000449906">
    <property type="component" value="Unassembled WGS sequence"/>
</dbReference>
<accession>A0A7J5E5A6</accession>
<feature type="domain" description="N-acetyltransferase" evidence="1">
    <location>
        <begin position="1"/>
        <end position="136"/>
    </location>
</feature>
<dbReference type="SUPFAM" id="SSF55729">
    <property type="entry name" value="Acyl-CoA N-acyltransferases (Nat)"/>
    <property type="match status" value="1"/>
</dbReference>
<dbReference type="Pfam" id="PF00583">
    <property type="entry name" value="Acetyltransf_1"/>
    <property type="match status" value="1"/>
</dbReference>
<dbReference type="GO" id="GO:0016747">
    <property type="term" value="F:acyltransferase activity, transferring groups other than amino-acyl groups"/>
    <property type="evidence" value="ECO:0007669"/>
    <property type="project" value="InterPro"/>
</dbReference>
<organism evidence="2 3">
    <name type="scientific">Nocardioides simplex</name>
    <name type="common">Arthrobacter simplex</name>
    <dbReference type="NCBI Taxonomy" id="2045"/>
    <lineage>
        <taxon>Bacteria</taxon>
        <taxon>Bacillati</taxon>
        <taxon>Actinomycetota</taxon>
        <taxon>Actinomycetes</taxon>
        <taxon>Propionibacteriales</taxon>
        <taxon>Nocardioidaceae</taxon>
        <taxon>Pimelobacter</taxon>
    </lineage>
</organism>
<evidence type="ECO:0000313" key="3">
    <source>
        <dbReference type="Proteomes" id="UP000449906"/>
    </source>
</evidence>
<dbReference type="AlphaFoldDB" id="A0A7J5E5A6"/>
<protein>
    <submittedName>
        <fullName evidence="2">GNAT family N-acetyltransferase</fullName>
    </submittedName>
</protein>
<dbReference type="InterPro" id="IPR000182">
    <property type="entry name" value="GNAT_dom"/>
</dbReference>
<evidence type="ECO:0000259" key="1">
    <source>
        <dbReference type="PROSITE" id="PS51186"/>
    </source>
</evidence>
<gene>
    <name evidence="2" type="ORF">F9L07_02785</name>
</gene>
<comment type="caution">
    <text evidence="2">The sequence shown here is derived from an EMBL/GenBank/DDBJ whole genome shotgun (WGS) entry which is preliminary data.</text>
</comment>
<dbReference type="PROSITE" id="PS51186">
    <property type="entry name" value="GNAT"/>
    <property type="match status" value="1"/>
</dbReference>
<dbReference type="CDD" id="cd04301">
    <property type="entry name" value="NAT_SF"/>
    <property type="match status" value="1"/>
</dbReference>
<evidence type="ECO:0000313" key="2">
    <source>
        <dbReference type="EMBL" id="KAB2813343.1"/>
    </source>
</evidence>